<dbReference type="PANTHER" id="PTHR43798:SF24">
    <property type="entry name" value="CIS-3-ALKYL-4-ALKYLOXETAN-2-ONE DECARBOXYLASE"/>
    <property type="match status" value="1"/>
</dbReference>
<evidence type="ECO:0000259" key="1">
    <source>
        <dbReference type="Pfam" id="PF00561"/>
    </source>
</evidence>
<dbReference type="Pfam" id="PF00561">
    <property type="entry name" value="Abhydrolase_1"/>
    <property type="match status" value="1"/>
</dbReference>
<dbReference type="InterPro" id="IPR050266">
    <property type="entry name" value="AB_hydrolase_sf"/>
</dbReference>
<dbReference type="PRINTS" id="PR00412">
    <property type="entry name" value="EPOXHYDRLASE"/>
</dbReference>
<proteinExistence type="predicted"/>
<dbReference type="RefSeq" id="WP_286257117.1">
    <property type="nucleotide sequence ID" value="NZ_AP018448.1"/>
</dbReference>
<dbReference type="EMBL" id="AP018448">
    <property type="protein sequence ID" value="BBC36842.1"/>
    <property type="molecule type" value="Genomic_DNA"/>
</dbReference>
<accession>A0ABN5VY28</accession>
<gene>
    <name evidence="2" type="ORF">SGFS_081360</name>
</gene>
<dbReference type="InterPro" id="IPR029058">
    <property type="entry name" value="AB_hydrolase_fold"/>
</dbReference>
<dbReference type="PANTHER" id="PTHR43798">
    <property type="entry name" value="MONOACYLGLYCEROL LIPASE"/>
    <property type="match status" value="1"/>
</dbReference>
<dbReference type="PRINTS" id="PR00111">
    <property type="entry name" value="ABHYDROLASE"/>
</dbReference>
<reference evidence="2 3" key="1">
    <citation type="journal article" date="2010" name="ChemBioChem">
        <title>Cloning and characterization of the biosynthetic gene cluster of 16-membered macrolide antibiotic FD-891: involvement of a dual functional cytochrome P450 monooxygenase catalyzing epoxidation and hydroxylation.</title>
        <authorList>
            <person name="Kudo F."/>
            <person name="Motegi A."/>
            <person name="Mizoue K."/>
            <person name="Eguchi T."/>
        </authorList>
    </citation>
    <scope>NUCLEOTIDE SEQUENCE [LARGE SCALE GENOMIC DNA]</scope>
    <source>
        <strain evidence="2 3">A-8890</strain>
    </source>
</reference>
<dbReference type="InterPro" id="IPR000073">
    <property type="entry name" value="AB_hydrolase_1"/>
</dbReference>
<name>A0ABN5VY28_9ACTN</name>
<dbReference type="InterPro" id="IPR000639">
    <property type="entry name" value="Epox_hydrolase-like"/>
</dbReference>
<evidence type="ECO:0000313" key="3">
    <source>
        <dbReference type="Proteomes" id="UP001321542"/>
    </source>
</evidence>
<reference evidence="2 3" key="2">
    <citation type="journal article" date="2023" name="ChemBioChem">
        <title>Acyltransferase Domain Exchange between Two Independent Type I Polyketide Synthases in the Same Producer Strain of Macrolide Antibiotics.</title>
        <authorList>
            <person name="Kudo F."/>
            <person name="Kishikawa K."/>
            <person name="Tsuboi K."/>
            <person name="Kido T."/>
            <person name="Usui T."/>
            <person name="Hashimoto J."/>
            <person name="Shin-Ya K."/>
            <person name="Miyanaga A."/>
            <person name="Eguchi T."/>
        </authorList>
    </citation>
    <scope>NUCLEOTIDE SEQUENCE [LARGE SCALE GENOMIC DNA]</scope>
    <source>
        <strain evidence="2 3">A-8890</strain>
    </source>
</reference>
<dbReference type="Gene3D" id="3.40.50.1820">
    <property type="entry name" value="alpha/beta hydrolase"/>
    <property type="match status" value="1"/>
</dbReference>
<dbReference type="Proteomes" id="UP001321542">
    <property type="component" value="Chromosome"/>
</dbReference>
<protein>
    <recommendedName>
        <fullName evidence="1">AB hydrolase-1 domain-containing protein</fullName>
    </recommendedName>
</protein>
<organism evidence="2 3">
    <name type="scientific">Streptomyces graminofaciens</name>
    <dbReference type="NCBI Taxonomy" id="68212"/>
    <lineage>
        <taxon>Bacteria</taxon>
        <taxon>Bacillati</taxon>
        <taxon>Actinomycetota</taxon>
        <taxon>Actinomycetes</taxon>
        <taxon>Kitasatosporales</taxon>
        <taxon>Streptomycetaceae</taxon>
        <taxon>Streptomyces</taxon>
    </lineage>
</organism>
<evidence type="ECO:0000313" key="2">
    <source>
        <dbReference type="EMBL" id="BBC36842.1"/>
    </source>
</evidence>
<keyword evidence="3" id="KW-1185">Reference proteome</keyword>
<feature type="domain" description="AB hydrolase-1" evidence="1">
    <location>
        <begin position="40"/>
        <end position="290"/>
    </location>
</feature>
<dbReference type="SUPFAM" id="SSF53474">
    <property type="entry name" value="alpha/beta-Hydrolases"/>
    <property type="match status" value="1"/>
</dbReference>
<sequence>MSLTEAELPYPDYDFAPHWFEHVEHGGARQHYLDEGEGAPLLMLHGNPSWSYMWRHLVRDLRADHRCIVPDHIGMGRSDRPDESVYAYTAATRLADLERLVRHLVTERGLPSRGWTLVGHDWGGIIGMAAARRRPAWLSRIVMLNSAAFPLPPGHRLPWYLRLIRGGGRPPAWFTHRTNAFALAASRLGVTTALPAPVRRAYVAPYRDRRQRLAVLRFIQDIPLTSADPAWPLIDVGPVEAPEMSALPMLVCWGGRDPVFDHRFLAEWLRRFPAAEVQLFPHAGHFVQEDAREEVIAQVREFLGRSTEGRS</sequence>